<proteinExistence type="predicted"/>
<dbReference type="PANTHER" id="PTHR30565">
    <property type="entry name" value="PROTEIN YCIF"/>
    <property type="match status" value="1"/>
</dbReference>
<dbReference type="Gene3D" id="1.20.1260.10">
    <property type="match status" value="1"/>
</dbReference>
<dbReference type="SUPFAM" id="SSF47240">
    <property type="entry name" value="Ferritin-like"/>
    <property type="match status" value="1"/>
</dbReference>
<evidence type="ECO:0000313" key="1">
    <source>
        <dbReference type="EMBL" id="MDX5931095.1"/>
    </source>
</evidence>
<protein>
    <submittedName>
        <fullName evidence="1">Ferritin-like domain-containing protein</fullName>
    </submittedName>
</protein>
<accession>A0AAW9DQX1</accession>
<dbReference type="Proteomes" id="UP001279553">
    <property type="component" value="Unassembled WGS sequence"/>
</dbReference>
<name>A0AAW9DQX1_ACIAO</name>
<comment type="caution">
    <text evidence="1">The sequence shown here is derived from an EMBL/GenBank/DDBJ whole genome shotgun (WGS) entry which is preliminary data.</text>
</comment>
<dbReference type="InterPro" id="IPR009078">
    <property type="entry name" value="Ferritin-like_SF"/>
</dbReference>
<sequence length="167" mass="18455">MGLFSTPIKTLDDLFVHTLKDIYYAEHQITKALPKMIDKAQNPALKQGFTHHLQETKEQITRLDEIFQKLGQPAEGVTCEAIDGIIAEAKEVMSDIADPAVMDVGMASAAQAVEHYEMSRYGTLIALAKQLGHNDCVPLLQKTLDEEHAADRKLTEIAQGDLNRKAA</sequence>
<dbReference type="RefSeq" id="WP_319614013.1">
    <property type="nucleotide sequence ID" value="NZ_JAWXYB010000018.1"/>
</dbReference>
<gene>
    <name evidence="1" type="ORF">SIL87_10000</name>
</gene>
<reference evidence="1 2" key="1">
    <citation type="submission" date="2023-11" db="EMBL/GenBank/DDBJ databases">
        <title>MicrobeMod: A computational toolkit for identifying prokaryotic methylation and restriction-modification with nanopore sequencing.</title>
        <authorList>
            <person name="Crits-Christoph A."/>
            <person name="Kang S.C."/>
            <person name="Lee H."/>
            <person name="Ostrov N."/>
        </authorList>
    </citation>
    <scope>NUCLEOTIDE SEQUENCE [LARGE SCALE GENOMIC DNA]</scope>
    <source>
        <strain evidence="1 2">DSMZ 700</strain>
    </source>
</reference>
<keyword evidence="2" id="KW-1185">Reference proteome</keyword>
<dbReference type="InterPro" id="IPR012347">
    <property type="entry name" value="Ferritin-like"/>
</dbReference>
<dbReference type="InterPro" id="IPR047114">
    <property type="entry name" value="YciF"/>
</dbReference>
<dbReference type="InterPro" id="IPR010287">
    <property type="entry name" value="DUF892_YciF-like"/>
</dbReference>
<dbReference type="CDD" id="cd07909">
    <property type="entry name" value="YciF"/>
    <property type="match status" value="1"/>
</dbReference>
<dbReference type="EMBL" id="JAWXYB010000018">
    <property type="protein sequence ID" value="MDX5931095.1"/>
    <property type="molecule type" value="Genomic_DNA"/>
</dbReference>
<dbReference type="AlphaFoldDB" id="A0AAW9DQX1"/>
<dbReference type="PANTHER" id="PTHR30565:SF9">
    <property type="entry name" value="PROTEIN YCIF"/>
    <property type="match status" value="1"/>
</dbReference>
<dbReference type="Pfam" id="PF05974">
    <property type="entry name" value="DUF892"/>
    <property type="match status" value="1"/>
</dbReference>
<evidence type="ECO:0000313" key="2">
    <source>
        <dbReference type="Proteomes" id="UP001279553"/>
    </source>
</evidence>
<organism evidence="1 2">
    <name type="scientific">Acidiphilium acidophilum</name>
    <name type="common">Thiobacillus acidophilus</name>
    <dbReference type="NCBI Taxonomy" id="76588"/>
    <lineage>
        <taxon>Bacteria</taxon>
        <taxon>Pseudomonadati</taxon>
        <taxon>Pseudomonadota</taxon>
        <taxon>Alphaproteobacteria</taxon>
        <taxon>Acetobacterales</taxon>
        <taxon>Acidocellaceae</taxon>
        <taxon>Acidiphilium</taxon>
    </lineage>
</organism>